<keyword evidence="2" id="KW-1185">Reference proteome</keyword>
<name>A0AAW1YL71_RUBAR</name>
<gene>
    <name evidence="1" type="ORF">M0R45_004939</name>
</gene>
<accession>A0AAW1YL71</accession>
<dbReference type="AlphaFoldDB" id="A0AAW1YL71"/>
<dbReference type="EMBL" id="JBEDUW010000001">
    <property type="protein sequence ID" value="KAK9949415.1"/>
    <property type="molecule type" value="Genomic_DNA"/>
</dbReference>
<dbReference type="Proteomes" id="UP001457282">
    <property type="component" value="Unassembled WGS sequence"/>
</dbReference>
<sequence length="110" mass="12936">MRMEAEGYGRRVGNAGPLRHMLRESQREIKRGNGFEQGRSEEANIYRRRKRKIWDTKFSNKFTCLRDFSHKHLKPEVWNAPQLRAISPLGPAIQLSLQSCLIIMSEFFTE</sequence>
<evidence type="ECO:0000313" key="2">
    <source>
        <dbReference type="Proteomes" id="UP001457282"/>
    </source>
</evidence>
<evidence type="ECO:0000313" key="1">
    <source>
        <dbReference type="EMBL" id="KAK9949415.1"/>
    </source>
</evidence>
<reference evidence="1 2" key="1">
    <citation type="journal article" date="2023" name="G3 (Bethesda)">
        <title>A chromosome-length genome assembly and annotation of blackberry (Rubus argutus, cv. 'Hillquist').</title>
        <authorList>
            <person name="Bruna T."/>
            <person name="Aryal R."/>
            <person name="Dudchenko O."/>
            <person name="Sargent D.J."/>
            <person name="Mead D."/>
            <person name="Buti M."/>
            <person name="Cavallini A."/>
            <person name="Hytonen T."/>
            <person name="Andres J."/>
            <person name="Pham M."/>
            <person name="Weisz D."/>
            <person name="Mascagni F."/>
            <person name="Usai G."/>
            <person name="Natali L."/>
            <person name="Bassil N."/>
            <person name="Fernandez G.E."/>
            <person name="Lomsadze A."/>
            <person name="Armour M."/>
            <person name="Olukolu B."/>
            <person name="Poorten T."/>
            <person name="Britton C."/>
            <person name="Davik J."/>
            <person name="Ashrafi H."/>
            <person name="Aiden E.L."/>
            <person name="Borodovsky M."/>
            <person name="Worthington M."/>
        </authorList>
    </citation>
    <scope>NUCLEOTIDE SEQUENCE [LARGE SCALE GENOMIC DNA]</scope>
    <source>
        <strain evidence="1">PI 553951</strain>
    </source>
</reference>
<protein>
    <submittedName>
        <fullName evidence="1">Uncharacterized protein</fullName>
    </submittedName>
</protein>
<organism evidence="1 2">
    <name type="scientific">Rubus argutus</name>
    <name type="common">Southern blackberry</name>
    <dbReference type="NCBI Taxonomy" id="59490"/>
    <lineage>
        <taxon>Eukaryota</taxon>
        <taxon>Viridiplantae</taxon>
        <taxon>Streptophyta</taxon>
        <taxon>Embryophyta</taxon>
        <taxon>Tracheophyta</taxon>
        <taxon>Spermatophyta</taxon>
        <taxon>Magnoliopsida</taxon>
        <taxon>eudicotyledons</taxon>
        <taxon>Gunneridae</taxon>
        <taxon>Pentapetalae</taxon>
        <taxon>rosids</taxon>
        <taxon>fabids</taxon>
        <taxon>Rosales</taxon>
        <taxon>Rosaceae</taxon>
        <taxon>Rosoideae</taxon>
        <taxon>Rosoideae incertae sedis</taxon>
        <taxon>Rubus</taxon>
    </lineage>
</organism>
<comment type="caution">
    <text evidence="1">The sequence shown here is derived from an EMBL/GenBank/DDBJ whole genome shotgun (WGS) entry which is preliminary data.</text>
</comment>
<proteinExistence type="predicted"/>